<dbReference type="EMBL" id="BMKK01000010">
    <property type="protein sequence ID" value="GGD72884.1"/>
    <property type="molecule type" value="Genomic_DNA"/>
</dbReference>
<dbReference type="Proteomes" id="UP000609064">
    <property type="component" value="Unassembled WGS sequence"/>
</dbReference>
<name>A0A916Z2F6_9BACT</name>
<dbReference type="Gene3D" id="1.10.287.860">
    <property type="entry name" value="Nucleotidyltransferase"/>
    <property type="match status" value="1"/>
</dbReference>
<sequence>MNEININFNEKESKFRSFYQQNLEVFNSAVRTFETLVHSLVVDEIEIDSVSSRVKNLDECIHKFKRKYLSKFEESDTDYEVYDSITDLLGVRIVCLYVSDFDKIKELLEENFKEIGITDKTALIESTENQFGYKGLHLDLKLNESREQLHEYRKFKDLRFELQIRTIIQDAWSVLDHKIKYKKSIPNSLKRRINRLSALFEVADEEFLRIKNETIEESDKAGEEFLRIKDETIEESTNSKSEIEQSKDIFSEKISVFSFLKIANGYFKDYLFEESRADNFVEEILKINPDYRPFDLYIAIAKNIEIVNEYSSTEHKYLNPYTTLRHIIYNSDSTVFKEILYPNQRHTFDLWKSHTNS</sequence>
<dbReference type="Gene3D" id="3.30.460.10">
    <property type="entry name" value="Beta Polymerase, domain 2"/>
    <property type="match status" value="1"/>
</dbReference>
<protein>
    <submittedName>
        <fullName evidence="2">(P)ppGpp synthetase</fullName>
    </submittedName>
</protein>
<reference evidence="2" key="2">
    <citation type="submission" date="2020-09" db="EMBL/GenBank/DDBJ databases">
        <authorList>
            <person name="Sun Q."/>
            <person name="Zhou Y."/>
        </authorList>
    </citation>
    <scope>NUCLEOTIDE SEQUENCE</scope>
    <source>
        <strain evidence="2">CGMCC 1.15958</strain>
    </source>
</reference>
<dbReference type="SUPFAM" id="SSF81301">
    <property type="entry name" value="Nucleotidyltransferase"/>
    <property type="match status" value="1"/>
</dbReference>
<keyword evidence="3" id="KW-1185">Reference proteome</keyword>
<dbReference type="GO" id="GO:0015969">
    <property type="term" value="P:guanosine tetraphosphate metabolic process"/>
    <property type="evidence" value="ECO:0007669"/>
    <property type="project" value="InterPro"/>
</dbReference>
<reference evidence="2" key="1">
    <citation type="journal article" date="2014" name="Int. J. Syst. Evol. Microbiol.">
        <title>Complete genome sequence of Corynebacterium casei LMG S-19264T (=DSM 44701T), isolated from a smear-ripened cheese.</title>
        <authorList>
            <consortium name="US DOE Joint Genome Institute (JGI-PGF)"/>
            <person name="Walter F."/>
            <person name="Albersmeier A."/>
            <person name="Kalinowski J."/>
            <person name="Ruckert C."/>
        </authorList>
    </citation>
    <scope>NUCLEOTIDE SEQUENCE</scope>
    <source>
        <strain evidence="2">CGMCC 1.15958</strain>
    </source>
</reference>
<evidence type="ECO:0000313" key="3">
    <source>
        <dbReference type="Proteomes" id="UP000609064"/>
    </source>
</evidence>
<accession>A0A916Z2F6</accession>
<dbReference type="InterPro" id="IPR007685">
    <property type="entry name" value="RelA_SpoT"/>
</dbReference>
<evidence type="ECO:0000313" key="2">
    <source>
        <dbReference type="EMBL" id="GGD72884.1"/>
    </source>
</evidence>
<dbReference type="AlphaFoldDB" id="A0A916Z2F6"/>
<evidence type="ECO:0000259" key="1">
    <source>
        <dbReference type="SMART" id="SM00954"/>
    </source>
</evidence>
<feature type="domain" description="RelA/SpoT" evidence="1">
    <location>
        <begin position="52"/>
        <end position="187"/>
    </location>
</feature>
<dbReference type="PANTHER" id="PTHR41773:SF1">
    <property type="entry name" value="RELA_SPOT DOMAIN-CONTAINING PROTEIN"/>
    <property type="match status" value="1"/>
</dbReference>
<dbReference type="Pfam" id="PF04607">
    <property type="entry name" value="RelA_SpoT"/>
    <property type="match status" value="1"/>
</dbReference>
<dbReference type="CDD" id="cd05399">
    <property type="entry name" value="NT_Rel-Spo_like"/>
    <property type="match status" value="1"/>
</dbReference>
<dbReference type="InterPro" id="IPR043519">
    <property type="entry name" value="NT_sf"/>
</dbReference>
<dbReference type="RefSeq" id="WP_188768958.1">
    <property type="nucleotide sequence ID" value="NZ_BMKK01000010.1"/>
</dbReference>
<comment type="caution">
    <text evidence="2">The sequence shown here is derived from an EMBL/GenBank/DDBJ whole genome shotgun (WGS) entry which is preliminary data.</text>
</comment>
<gene>
    <name evidence="2" type="ORF">GCM10011514_41210</name>
</gene>
<organism evidence="2 3">
    <name type="scientific">Emticicia aquatilis</name>
    <dbReference type="NCBI Taxonomy" id="1537369"/>
    <lineage>
        <taxon>Bacteria</taxon>
        <taxon>Pseudomonadati</taxon>
        <taxon>Bacteroidota</taxon>
        <taxon>Cytophagia</taxon>
        <taxon>Cytophagales</taxon>
        <taxon>Leadbetterellaceae</taxon>
        <taxon>Emticicia</taxon>
    </lineage>
</organism>
<proteinExistence type="predicted"/>
<dbReference type="SMART" id="SM00954">
    <property type="entry name" value="RelA_SpoT"/>
    <property type="match status" value="1"/>
</dbReference>
<dbReference type="PANTHER" id="PTHR41773">
    <property type="entry name" value="GTP PYROPHOSPHATASE-RELATED"/>
    <property type="match status" value="1"/>
</dbReference>